<dbReference type="Proteomes" id="UP001519272">
    <property type="component" value="Unassembled WGS sequence"/>
</dbReference>
<dbReference type="InterPro" id="IPR018755">
    <property type="entry name" value="Phage_Mu_Gp48"/>
</dbReference>
<evidence type="ECO:0000313" key="2">
    <source>
        <dbReference type="Proteomes" id="UP001519272"/>
    </source>
</evidence>
<organism evidence="1 2">
    <name type="scientific">Paenibacillus turicensis</name>
    <dbReference type="NCBI Taxonomy" id="160487"/>
    <lineage>
        <taxon>Bacteria</taxon>
        <taxon>Bacillati</taxon>
        <taxon>Bacillota</taxon>
        <taxon>Bacilli</taxon>
        <taxon>Bacillales</taxon>
        <taxon>Paenibacillaceae</taxon>
        <taxon>Paenibacillus</taxon>
    </lineage>
</organism>
<name>A0ABS4FW42_9BACL</name>
<evidence type="ECO:0000313" key="1">
    <source>
        <dbReference type="EMBL" id="MBP1906796.1"/>
    </source>
</evidence>
<sequence>MNRLLEYLPDIYHDVIDFVESTETETQEIISVETAIERLLNDQFVNTANESSIRRRERILGIQADPTTETLDFRRKRLINRYSTKPPFTIRYLQRQLDNLVGEGLTIVSVDVQNFTLTVTANINDASVFKEVEHTVKVVKPANIVYQQQTSLEDVIEFQERISKRDISWNYKLGTWKLGEKPFANLGAEVVVK</sequence>
<reference evidence="1 2" key="1">
    <citation type="submission" date="2021-03" db="EMBL/GenBank/DDBJ databases">
        <title>Genomic Encyclopedia of Type Strains, Phase IV (KMG-IV): sequencing the most valuable type-strain genomes for metagenomic binning, comparative biology and taxonomic classification.</title>
        <authorList>
            <person name="Goeker M."/>
        </authorList>
    </citation>
    <scope>NUCLEOTIDE SEQUENCE [LARGE SCALE GENOMIC DNA]</scope>
    <source>
        <strain evidence="1 2">DSM 14349</strain>
    </source>
</reference>
<comment type="caution">
    <text evidence="1">The sequence shown here is derived from an EMBL/GenBank/DDBJ whole genome shotgun (WGS) entry which is preliminary data.</text>
</comment>
<dbReference type="EMBL" id="JAGGKG010000018">
    <property type="protein sequence ID" value="MBP1906796.1"/>
    <property type="molecule type" value="Genomic_DNA"/>
</dbReference>
<proteinExistence type="predicted"/>
<dbReference type="Pfam" id="PF10076">
    <property type="entry name" value="Phage_Mu_Gp48"/>
    <property type="match status" value="1"/>
</dbReference>
<protein>
    <submittedName>
        <fullName evidence="1">Uncharacterized protein YmfQ (DUF2313 family)</fullName>
    </submittedName>
</protein>
<accession>A0ABS4FW42</accession>
<gene>
    <name evidence="1" type="ORF">J2Z32_003460</name>
</gene>
<keyword evidence="2" id="KW-1185">Reference proteome</keyword>
<dbReference type="RefSeq" id="WP_210090388.1">
    <property type="nucleotide sequence ID" value="NZ_JAGGKG010000018.1"/>
</dbReference>